<feature type="binding site" evidence="6">
    <location>
        <begin position="30"/>
        <end position="37"/>
    </location>
    <ligand>
        <name>ATP</name>
        <dbReference type="ChEBI" id="CHEBI:30616"/>
    </ligand>
</feature>
<dbReference type="GO" id="GO:0009432">
    <property type="term" value="P:SOS response"/>
    <property type="evidence" value="ECO:0007669"/>
    <property type="project" value="UniProtKB-UniRule"/>
</dbReference>
<name>A0A1M6Q763_9BACT</name>
<gene>
    <name evidence="6" type="primary">recF</name>
    <name evidence="8" type="ORF">SAMN02746009_00465</name>
</gene>
<evidence type="ECO:0000313" key="9">
    <source>
        <dbReference type="Proteomes" id="UP000183947"/>
    </source>
</evidence>
<dbReference type="Gene3D" id="1.20.1050.90">
    <property type="entry name" value="RecF/RecN/SMC, N-terminal domain"/>
    <property type="match status" value="1"/>
</dbReference>
<dbReference type="HAMAP" id="MF_00365">
    <property type="entry name" value="RecF"/>
    <property type="match status" value="1"/>
</dbReference>
<dbReference type="NCBIfam" id="TIGR00611">
    <property type="entry name" value="recf"/>
    <property type="match status" value="1"/>
</dbReference>
<keyword evidence="6" id="KW-0227">DNA damage</keyword>
<dbReference type="Gene3D" id="3.40.50.300">
    <property type="entry name" value="P-loop containing nucleotide triphosphate hydrolases"/>
    <property type="match status" value="1"/>
</dbReference>
<dbReference type="GO" id="GO:0000731">
    <property type="term" value="P:DNA synthesis involved in DNA repair"/>
    <property type="evidence" value="ECO:0007669"/>
    <property type="project" value="TreeGrafter"/>
</dbReference>
<keyword evidence="1 6" id="KW-0963">Cytoplasm</keyword>
<protein>
    <recommendedName>
        <fullName evidence="6">DNA replication and repair protein RecF</fullName>
    </recommendedName>
</protein>
<dbReference type="GO" id="GO:0006260">
    <property type="term" value="P:DNA replication"/>
    <property type="evidence" value="ECO:0007669"/>
    <property type="project" value="UniProtKB-UniRule"/>
</dbReference>
<keyword evidence="9" id="KW-1185">Reference proteome</keyword>
<comment type="similarity">
    <text evidence="6">Belongs to the RecF family.</text>
</comment>
<dbReference type="RefSeq" id="WP_073281054.1">
    <property type="nucleotide sequence ID" value="NZ_FRAS01000001.1"/>
</dbReference>
<comment type="function">
    <text evidence="6">The RecF protein is involved in DNA metabolism; it is required for DNA replication and normal SOS inducibility. RecF binds preferentially to single-stranded, linear DNA. It also seems to bind ATP.</text>
</comment>
<dbReference type="PANTHER" id="PTHR32182">
    <property type="entry name" value="DNA REPLICATION AND REPAIR PROTEIN RECF"/>
    <property type="match status" value="1"/>
</dbReference>
<dbReference type="EMBL" id="FRAS01000001">
    <property type="protein sequence ID" value="SHK15980.1"/>
    <property type="molecule type" value="Genomic_DNA"/>
</dbReference>
<evidence type="ECO:0000256" key="2">
    <source>
        <dbReference type="ARBA" id="ARBA00022705"/>
    </source>
</evidence>
<dbReference type="Proteomes" id="UP000183947">
    <property type="component" value="Unassembled WGS sequence"/>
</dbReference>
<feature type="domain" description="AAA+ ATPase" evidence="7">
    <location>
        <begin position="22"/>
        <end position="369"/>
    </location>
</feature>
<evidence type="ECO:0000256" key="5">
    <source>
        <dbReference type="ARBA" id="ARBA00023125"/>
    </source>
</evidence>
<keyword evidence="5 6" id="KW-0238">DNA-binding</keyword>
<dbReference type="SMART" id="SM00382">
    <property type="entry name" value="AAA"/>
    <property type="match status" value="1"/>
</dbReference>
<evidence type="ECO:0000313" key="8">
    <source>
        <dbReference type="EMBL" id="SHK15980.1"/>
    </source>
</evidence>
<dbReference type="PANTHER" id="PTHR32182:SF0">
    <property type="entry name" value="DNA REPLICATION AND REPAIR PROTEIN RECF"/>
    <property type="match status" value="1"/>
</dbReference>
<dbReference type="GO" id="GO:0005737">
    <property type="term" value="C:cytoplasm"/>
    <property type="evidence" value="ECO:0007669"/>
    <property type="project" value="UniProtKB-SubCell"/>
</dbReference>
<keyword evidence="3 6" id="KW-0547">Nucleotide-binding</keyword>
<evidence type="ECO:0000256" key="1">
    <source>
        <dbReference type="ARBA" id="ARBA00022490"/>
    </source>
</evidence>
<dbReference type="InterPro" id="IPR042174">
    <property type="entry name" value="RecF_2"/>
</dbReference>
<proteinExistence type="inferred from homology"/>
<evidence type="ECO:0000256" key="6">
    <source>
        <dbReference type="HAMAP-Rule" id="MF_00365"/>
    </source>
</evidence>
<evidence type="ECO:0000259" key="7">
    <source>
        <dbReference type="SMART" id="SM00382"/>
    </source>
</evidence>
<dbReference type="GO" id="GO:0005524">
    <property type="term" value="F:ATP binding"/>
    <property type="evidence" value="ECO:0007669"/>
    <property type="project" value="UniProtKB-UniRule"/>
</dbReference>
<accession>A0A1M6Q763</accession>
<dbReference type="InterPro" id="IPR001238">
    <property type="entry name" value="DNA-binding_RecF"/>
</dbReference>
<organism evidence="8 9">
    <name type="scientific">Hymenobacter psychrotolerans DSM 18569</name>
    <dbReference type="NCBI Taxonomy" id="1121959"/>
    <lineage>
        <taxon>Bacteria</taxon>
        <taxon>Pseudomonadati</taxon>
        <taxon>Bacteroidota</taxon>
        <taxon>Cytophagia</taxon>
        <taxon>Cytophagales</taxon>
        <taxon>Hymenobacteraceae</taxon>
        <taxon>Hymenobacter</taxon>
    </lineage>
</organism>
<dbReference type="InterPro" id="IPR003593">
    <property type="entry name" value="AAA+_ATPase"/>
</dbReference>
<dbReference type="AlphaFoldDB" id="A0A1M6Q763"/>
<dbReference type="OrthoDB" id="9803889at2"/>
<sequence length="375" mass="42953">MILESLHLLFFKNYNEANLRFSPRINCFIGDNGSGKTNLLDAVHYLSLTKSAFSPLDAQSIKQGEEFFVVKGRFQQDAPGSDAGASKEMIQVSLRAGQKKVVTHDKQAYERVSDHIGRYPAVLISPYDTDLIRQGSEERRKYFDSLISQLDHAYLELLISYNHILRQRNSLLKLAAERQGGYDRDYLLVLDEQLVPVGEKIVAARQQFLLEFVPIFQRHYQQLADSREVVTLSYKSQLPEADFAKLLRVQERKDLTLQRTTVGPHKDDFVFLMDDLAVKSYGSQGQQKSYVIALKLAQFEILAARNQQKPLLLLDDIFDRLDEKRITRLLQLVADHTFGQVFLTHTHLDRTDLALANITDQISRFRVEHGSVQAL</sequence>
<dbReference type="Pfam" id="PF02463">
    <property type="entry name" value="SMC_N"/>
    <property type="match status" value="1"/>
</dbReference>
<evidence type="ECO:0000256" key="4">
    <source>
        <dbReference type="ARBA" id="ARBA00022840"/>
    </source>
</evidence>
<dbReference type="InterPro" id="IPR027417">
    <property type="entry name" value="P-loop_NTPase"/>
</dbReference>
<dbReference type="GO" id="GO:0006302">
    <property type="term" value="P:double-strand break repair"/>
    <property type="evidence" value="ECO:0007669"/>
    <property type="project" value="TreeGrafter"/>
</dbReference>
<evidence type="ECO:0000256" key="3">
    <source>
        <dbReference type="ARBA" id="ARBA00022741"/>
    </source>
</evidence>
<keyword evidence="4 6" id="KW-0067">ATP-binding</keyword>
<keyword evidence="6" id="KW-0234">DNA repair</keyword>
<dbReference type="STRING" id="1121959.SAMN02746009_00465"/>
<keyword evidence="2 6" id="KW-0235">DNA replication</keyword>
<dbReference type="GO" id="GO:0003697">
    <property type="term" value="F:single-stranded DNA binding"/>
    <property type="evidence" value="ECO:0007669"/>
    <property type="project" value="UniProtKB-UniRule"/>
</dbReference>
<keyword evidence="6" id="KW-0742">SOS response</keyword>
<reference evidence="9" key="1">
    <citation type="submission" date="2016-11" db="EMBL/GenBank/DDBJ databases">
        <authorList>
            <person name="Varghese N."/>
            <person name="Submissions S."/>
        </authorList>
    </citation>
    <scope>NUCLEOTIDE SEQUENCE [LARGE SCALE GENOMIC DNA]</scope>
    <source>
        <strain evidence="9">DSM 18569</strain>
    </source>
</reference>
<dbReference type="InterPro" id="IPR003395">
    <property type="entry name" value="RecF/RecN/SMC_N"/>
</dbReference>
<dbReference type="SUPFAM" id="SSF52540">
    <property type="entry name" value="P-loop containing nucleoside triphosphate hydrolases"/>
    <property type="match status" value="1"/>
</dbReference>
<comment type="subcellular location">
    <subcellularLocation>
        <location evidence="6">Cytoplasm</location>
    </subcellularLocation>
</comment>